<evidence type="ECO:0000256" key="2">
    <source>
        <dbReference type="ARBA" id="ARBA00023315"/>
    </source>
</evidence>
<protein>
    <submittedName>
        <fullName evidence="4">GNAT family N-acetyltransferase</fullName>
    </submittedName>
</protein>
<evidence type="ECO:0000256" key="1">
    <source>
        <dbReference type="ARBA" id="ARBA00022679"/>
    </source>
</evidence>
<dbReference type="InterPro" id="IPR050832">
    <property type="entry name" value="Bact_Acetyltransf"/>
</dbReference>
<feature type="domain" description="N-acetyltransferase" evidence="3">
    <location>
        <begin position="1"/>
        <end position="142"/>
    </location>
</feature>
<dbReference type="SUPFAM" id="SSF55729">
    <property type="entry name" value="Acyl-CoA N-acyltransferases (Nat)"/>
    <property type="match status" value="1"/>
</dbReference>
<dbReference type="EMBL" id="JAEEGA010000003">
    <property type="protein sequence ID" value="MBP1040726.1"/>
    <property type="molecule type" value="Genomic_DNA"/>
</dbReference>
<organism evidence="4 5">
    <name type="scientific">Vagococcus allomyrinae</name>
    <dbReference type="NCBI Taxonomy" id="2794353"/>
    <lineage>
        <taxon>Bacteria</taxon>
        <taxon>Bacillati</taxon>
        <taxon>Bacillota</taxon>
        <taxon>Bacilli</taxon>
        <taxon>Lactobacillales</taxon>
        <taxon>Enterococcaceae</taxon>
        <taxon>Vagococcus</taxon>
    </lineage>
</organism>
<dbReference type="Proteomes" id="UP000674938">
    <property type="component" value="Unassembled WGS sequence"/>
</dbReference>
<evidence type="ECO:0000313" key="4">
    <source>
        <dbReference type="EMBL" id="MBP1040726.1"/>
    </source>
</evidence>
<evidence type="ECO:0000259" key="3">
    <source>
        <dbReference type="PROSITE" id="PS51186"/>
    </source>
</evidence>
<dbReference type="InterPro" id="IPR016181">
    <property type="entry name" value="Acyl_CoA_acyltransferase"/>
</dbReference>
<dbReference type="Pfam" id="PF00583">
    <property type="entry name" value="Acetyltransf_1"/>
    <property type="match status" value="1"/>
</dbReference>
<dbReference type="CDD" id="cd04301">
    <property type="entry name" value="NAT_SF"/>
    <property type="match status" value="1"/>
</dbReference>
<reference evidence="4" key="1">
    <citation type="submission" date="2020-12" db="EMBL/GenBank/DDBJ databases">
        <title>Vagococcus allomyrinae sp. nov. and Enterococcus lavae sp. nov., isolated from the larvae of Allomyrina dichotoma.</title>
        <authorList>
            <person name="Lee S.D."/>
        </authorList>
    </citation>
    <scope>NUCLEOTIDE SEQUENCE</scope>
    <source>
        <strain evidence="4">BWB3-3</strain>
    </source>
</reference>
<dbReference type="Gene3D" id="3.40.630.30">
    <property type="match status" value="1"/>
</dbReference>
<keyword evidence="1" id="KW-0808">Transferase</keyword>
<keyword evidence="2" id="KW-0012">Acyltransferase</keyword>
<dbReference type="PROSITE" id="PS51186">
    <property type="entry name" value="GNAT"/>
    <property type="match status" value="1"/>
</dbReference>
<dbReference type="RefSeq" id="WP_209526024.1">
    <property type="nucleotide sequence ID" value="NZ_JAEEGA010000003.1"/>
</dbReference>
<proteinExistence type="predicted"/>
<name>A0A940P6N1_9ENTE</name>
<dbReference type="AlphaFoldDB" id="A0A940P6N1"/>
<dbReference type="InterPro" id="IPR000182">
    <property type="entry name" value="GNAT_dom"/>
</dbReference>
<dbReference type="PANTHER" id="PTHR43877">
    <property type="entry name" value="AMINOALKYLPHOSPHONATE N-ACETYLTRANSFERASE-RELATED-RELATED"/>
    <property type="match status" value="1"/>
</dbReference>
<evidence type="ECO:0000313" key="5">
    <source>
        <dbReference type="Proteomes" id="UP000674938"/>
    </source>
</evidence>
<sequence>MLVELTTEQELAAGYEVVNELRQSLSLKEFIEKVADCRRRGNYRLFAWEVGGQYVACCGVMPMPTLYYTDCLWVAELVVMEKVRGQGIGGQLLATVEKWAKEQGYQEMALSSGIQRKAAHRFYQEKAAYHLVSYQFQKKISD</sequence>
<keyword evidence="5" id="KW-1185">Reference proteome</keyword>
<comment type="caution">
    <text evidence="4">The sequence shown here is derived from an EMBL/GenBank/DDBJ whole genome shotgun (WGS) entry which is preliminary data.</text>
</comment>
<dbReference type="GO" id="GO:0016747">
    <property type="term" value="F:acyltransferase activity, transferring groups other than amino-acyl groups"/>
    <property type="evidence" value="ECO:0007669"/>
    <property type="project" value="InterPro"/>
</dbReference>
<gene>
    <name evidence="4" type="ORF">I6N95_06895</name>
</gene>
<accession>A0A940P6N1</accession>